<dbReference type="Proteomes" id="UP000248161">
    <property type="component" value="Unassembled WGS sequence"/>
</dbReference>
<dbReference type="InterPro" id="IPR050266">
    <property type="entry name" value="AB_hydrolase_sf"/>
</dbReference>
<dbReference type="InterPro" id="IPR029058">
    <property type="entry name" value="AB_hydrolase_fold"/>
</dbReference>
<dbReference type="GO" id="GO:0016020">
    <property type="term" value="C:membrane"/>
    <property type="evidence" value="ECO:0007669"/>
    <property type="project" value="TreeGrafter"/>
</dbReference>
<feature type="domain" description="AB hydrolase-1" evidence="2">
    <location>
        <begin position="27"/>
        <end position="277"/>
    </location>
</feature>
<keyword evidence="1 3" id="KW-0378">Hydrolase</keyword>
<name>A0A2V3HTD3_9ARCH</name>
<dbReference type="EMBL" id="PSPG01000001">
    <property type="protein sequence ID" value="PXF22370.1"/>
    <property type="molecule type" value="Genomic_DNA"/>
</dbReference>
<dbReference type="SUPFAM" id="SSF53474">
    <property type="entry name" value="alpha/beta-Hydrolases"/>
    <property type="match status" value="1"/>
</dbReference>
<dbReference type="Gene3D" id="3.40.50.1820">
    <property type="entry name" value="alpha/beta hydrolase"/>
    <property type="match status" value="1"/>
</dbReference>
<evidence type="ECO:0000313" key="3">
    <source>
        <dbReference type="EMBL" id="PXF22370.1"/>
    </source>
</evidence>
<accession>A0A2V3HTD3</accession>
<dbReference type="AlphaFoldDB" id="A0A2V3HTD3"/>
<dbReference type="GO" id="GO:0016787">
    <property type="term" value="F:hydrolase activity"/>
    <property type="evidence" value="ECO:0007669"/>
    <property type="project" value="UniProtKB-KW"/>
</dbReference>
<reference evidence="3 4" key="1">
    <citation type="journal article" date="2015" name="Nat. Commun.">
        <title>Genomic and transcriptomic evidence for scavenging of diverse organic compounds by widespread deep-sea archaea.</title>
        <authorList>
            <person name="Li M."/>
            <person name="Baker B.J."/>
            <person name="Anantharaman K."/>
            <person name="Jain S."/>
            <person name="Breier J.A."/>
            <person name="Dick G.J."/>
        </authorList>
    </citation>
    <scope>NUCLEOTIDE SEQUENCE [LARGE SCALE GENOMIC DNA]</scope>
    <source>
        <strain evidence="3">Cayman_51_deep</strain>
    </source>
</reference>
<protein>
    <submittedName>
        <fullName evidence="3">Alpha/beta hydrolase</fullName>
    </submittedName>
</protein>
<dbReference type="Pfam" id="PF00561">
    <property type="entry name" value="Abhydrolase_1"/>
    <property type="match status" value="1"/>
</dbReference>
<sequence>MLRLLKARDGRTLDVLLAGDDDSSFGLVCHHGTPSDATIWSDWHEDALSNNLRLVAISRPGYGLSDRLEGRRVASVAEDVEDVLDALGIPEFVSLGWSGGGPHALACGALLPERCKAVSSLAGVGPYGEPDLDFLDGMGPENVEEFGIALEGEEALRRWMDEHAEPYRTIADEELAEALGGLVPEIDVLALNEQGLAAMWAGSMRRCFTNGWDGWIDDDMVFCNHWGFEPSEITVPVAVWQGDLDLMVPFAHGEWLLKHIPTATARLEPGHGHLSLIADRRQAIIDDLTSHR</sequence>
<dbReference type="PANTHER" id="PTHR43798:SF31">
    <property type="entry name" value="AB HYDROLASE SUPERFAMILY PROTEIN YCLE"/>
    <property type="match status" value="1"/>
</dbReference>
<evidence type="ECO:0000259" key="2">
    <source>
        <dbReference type="Pfam" id="PF00561"/>
    </source>
</evidence>
<dbReference type="PANTHER" id="PTHR43798">
    <property type="entry name" value="MONOACYLGLYCEROL LIPASE"/>
    <property type="match status" value="1"/>
</dbReference>
<gene>
    <name evidence="3" type="ORF">CXX69_00030</name>
</gene>
<dbReference type="InterPro" id="IPR000073">
    <property type="entry name" value="AB_hydrolase_1"/>
</dbReference>
<evidence type="ECO:0000256" key="1">
    <source>
        <dbReference type="ARBA" id="ARBA00022801"/>
    </source>
</evidence>
<evidence type="ECO:0000313" key="4">
    <source>
        <dbReference type="Proteomes" id="UP000248161"/>
    </source>
</evidence>
<proteinExistence type="predicted"/>
<comment type="caution">
    <text evidence="3">The sequence shown here is derived from an EMBL/GenBank/DDBJ whole genome shotgun (WGS) entry which is preliminary data.</text>
</comment>
<organism evidence="3 4">
    <name type="scientific">Candidatus Thalassarchaeum betae</name>
    <dbReference type="NCBI Taxonomy" id="2599289"/>
    <lineage>
        <taxon>Archaea</taxon>
        <taxon>Methanobacteriati</taxon>
        <taxon>Thermoplasmatota</taxon>
        <taxon>Candidatus Poseidoniia</taxon>
        <taxon>Candidatus Poseidoniales</taxon>
        <taxon>Candidatus Thalassarchaeaceae</taxon>
        <taxon>Candidatus Thalassarchaeum</taxon>
    </lineage>
</organism>